<feature type="compositionally biased region" description="Low complexity" evidence="1">
    <location>
        <begin position="271"/>
        <end position="283"/>
    </location>
</feature>
<dbReference type="EMBL" id="CDPU01000001">
    <property type="protein sequence ID" value="CEO44658.1"/>
    <property type="molecule type" value="Genomic_DNA"/>
</dbReference>
<gene>
    <name evidence="3" type="ORF">BN869_000000713_1</name>
    <name evidence="4" type="ORF">IM811_000548</name>
</gene>
<keyword evidence="2" id="KW-0472">Membrane</keyword>
<evidence type="ECO:0000313" key="4">
    <source>
        <dbReference type="EMBL" id="KAF9758854.1"/>
    </source>
</evidence>
<feature type="region of interest" description="Disordered" evidence="1">
    <location>
        <begin position="192"/>
        <end position="316"/>
    </location>
</feature>
<feature type="transmembrane region" description="Helical" evidence="2">
    <location>
        <begin position="75"/>
        <end position="99"/>
    </location>
</feature>
<keyword evidence="2" id="KW-0812">Transmembrane</keyword>
<dbReference type="GO" id="GO:0016020">
    <property type="term" value="C:membrane"/>
    <property type="evidence" value="ECO:0007669"/>
    <property type="project" value="UniProtKB-SubCell"/>
</dbReference>
<dbReference type="PANTHER" id="PTHR37451:SF4">
    <property type="entry name" value="MARVEL DOMAIN-CONTAINING PROTEIN"/>
    <property type="match status" value="1"/>
</dbReference>
<dbReference type="PANTHER" id="PTHR37451">
    <property type="entry name" value="MARVEL DOMAIN"/>
    <property type="match status" value="1"/>
</dbReference>
<feature type="compositionally biased region" description="Low complexity" evidence="1">
    <location>
        <begin position="227"/>
        <end position="255"/>
    </location>
</feature>
<dbReference type="Proteomes" id="UP000616885">
    <property type="component" value="Unassembled WGS sequence"/>
</dbReference>
<dbReference type="AlphaFoldDB" id="A0A0B7JIL2"/>
<sequence length="316" mass="34658">MENGPQILETPIWLLGARIAQAVLALIIMAMAGVLMHGAYLDVHGLCVATGLFTWIVVAYNVLSEKLPALHKIYNVIAVIALDGFMMILWLATFAATAAKRATFVYNVNVNSCYNDGSLINSTTCAKRSLVTRATLLFKSGQAMMSANAGLGALVWLLFIATFTWTMVFFFKGRKEGRFLFDTEAPALQMETKNQPQAASQVHPVPVQQPLQPQQTGGYEKNDFQTQQTAYQPPASYPPQGQYPQQPYQPAVSPQTTPSPAPAGYPAQELYGQQPQQGYYPPQSSELSAADGQNPYYPAQSPPPQQYQYPPHPPPQ</sequence>
<organism evidence="3">
    <name type="scientific">Bionectria ochroleuca</name>
    <name type="common">Gliocladium roseum</name>
    <dbReference type="NCBI Taxonomy" id="29856"/>
    <lineage>
        <taxon>Eukaryota</taxon>
        <taxon>Fungi</taxon>
        <taxon>Dikarya</taxon>
        <taxon>Ascomycota</taxon>
        <taxon>Pezizomycotina</taxon>
        <taxon>Sordariomycetes</taxon>
        <taxon>Hypocreomycetidae</taxon>
        <taxon>Hypocreales</taxon>
        <taxon>Bionectriaceae</taxon>
        <taxon>Clonostachys</taxon>
    </lineage>
</organism>
<feature type="transmembrane region" description="Helical" evidence="2">
    <location>
        <begin position="43"/>
        <end position="63"/>
    </location>
</feature>
<evidence type="ECO:0000256" key="1">
    <source>
        <dbReference type="SAM" id="MobiDB-lite"/>
    </source>
</evidence>
<protein>
    <recommendedName>
        <fullName evidence="5">MARVEL domain-containing protein</fullName>
    </recommendedName>
</protein>
<feature type="transmembrane region" description="Helical" evidence="2">
    <location>
        <begin position="149"/>
        <end position="171"/>
    </location>
</feature>
<proteinExistence type="predicted"/>
<evidence type="ECO:0008006" key="5">
    <source>
        <dbReference type="Google" id="ProtNLM"/>
    </source>
</evidence>
<keyword evidence="2" id="KW-1133">Transmembrane helix</keyword>
<reference evidence="4" key="2">
    <citation type="submission" date="2020-10" db="EMBL/GenBank/DDBJ databases">
        <title>High-Quality Genome Resource of Clonostachys rosea strain S41 by Oxford Nanopore Long-Read Sequencing.</title>
        <authorList>
            <person name="Wang H."/>
        </authorList>
    </citation>
    <scope>NUCLEOTIDE SEQUENCE</scope>
    <source>
        <strain evidence="4">S41</strain>
    </source>
</reference>
<feature type="compositionally biased region" description="Low complexity" evidence="1">
    <location>
        <begin position="195"/>
        <end position="215"/>
    </location>
</feature>
<feature type="compositionally biased region" description="Pro residues" evidence="1">
    <location>
        <begin position="300"/>
        <end position="316"/>
    </location>
</feature>
<reference evidence="3" key="1">
    <citation type="submission" date="2015-01" db="EMBL/GenBank/DDBJ databases">
        <authorList>
            <person name="Durling Mikael"/>
        </authorList>
    </citation>
    <scope>NUCLEOTIDE SEQUENCE</scope>
</reference>
<evidence type="ECO:0000313" key="3">
    <source>
        <dbReference type="EMBL" id="CEO44658.1"/>
    </source>
</evidence>
<evidence type="ECO:0000256" key="2">
    <source>
        <dbReference type="SAM" id="Phobius"/>
    </source>
</evidence>
<accession>A0A0B7JIL2</accession>
<feature type="transmembrane region" description="Helical" evidence="2">
    <location>
        <begin position="12"/>
        <end position="37"/>
    </location>
</feature>
<name>A0A0B7JIL2_BIOOC</name>
<dbReference type="EMBL" id="JADCTT010000001">
    <property type="protein sequence ID" value="KAF9758854.1"/>
    <property type="molecule type" value="Genomic_DNA"/>
</dbReference>